<reference evidence="14 15" key="1">
    <citation type="submission" date="2019-03" db="EMBL/GenBank/DDBJ databases">
        <title>Genomic Encyclopedia of Type Strains, Phase IV (KMG-IV): sequencing the most valuable type-strain genomes for metagenomic binning, comparative biology and taxonomic classification.</title>
        <authorList>
            <person name="Goeker M."/>
        </authorList>
    </citation>
    <scope>NUCLEOTIDE SEQUENCE [LARGE SCALE GENOMIC DNA]</scope>
    <source>
        <strain evidence="14 15">DSM 22958</strain>
    </source>
</reference>
<evidence type="ECO:0000256" key="3">
    <source>
        <dbReference type="ARBA" id="ARBA00022490"/>
    </source>
</evidence>
<proteinExistence type="inferred from homology"/>
<dbReference type="Pfam" id="PF03129">
    <property type="entry name" value="HGTP_anticodon"/>
    <property type="match status" value="1"/>
</dbReference>
<evidence type="ECO:0000256" key="2">
    <source>
        <dbReference type="ARBA" id="ARBA00011738"/>
    </source>
</evidence>
<dbReference type="InterPro" id="IPR006195">
    <property type="entry name" value="aa-tRNA-synth_II"/>
</dbReference>
<dbReference type="PROSITE" id="PS50862">
    <property type="entry name" value="AA_TRNA_LIGASE_II"/>
    <property type="match status" value="1"/>
</dbReference>
<dbReference type="GO" id="GO:0005737">
    <property type="term" value="C:cytoplasm"/>
    <property type="evidence" value="ECO:0007669"/>
    <property type="project" value="UniProtKB-SubCell"/>
</dbReference>
<evidence type="ECO:0000256" key="4">
    <source>
        <dbReference type="ARBA" id="ARBA00022598"/>
    </source>
</evidence>
<dbReference type="Proteomes" id="UP000294881">
    <property type="component" value="Unassembled WGS sequence"/>
</dbReference>
<feature type="binding site" evidence="11">
    <location>
        <position position="138"/>
    </location>
    <ligand>
        <name>L-histidine</name>
        <dbReference type="ChEBI" id="CHEBI:57595"/>
    </ligand>
</feature>
<feature type="region of interest" description="Disordered" evidence="12">
    <location>
        <begin position="1"/>
        <end position="36"/>
    </location>
</feature>
<keyword evidence="5 10" id="KW-0547">Nucleotide-binding</keyword>
<dbReference type="InterPro" id="IPR004516">
    <property type="entry name" value="HisRS/HisZ"/>
</dbReference>
<feature type="binding site" evidence="11">
    <location>
        <position position="152"/>
    </location>
    <ligand>
        <name>L-histidine</name>
        <dbReference type="ChEBI" id="CHEBI:57595"/>
    </ligand>
</feature>
<dbReference type="Gene3D" id="3.30.930.10">
    <property type="entry name" value="Bira Bifunctional Protein, Domain 2"/>
    <property type="match status" value="1"/>
</dbReference>
<keyword evidence="7 10" id="KW-0648">Protein biosynthesis</keyword>
<comment type="similarity">
    <text evidence="1 10">Belongs to the class-II aminoacyl-tRNA synthetase family.</text>
</comment>
<accession>A0A4R2GLS8</accession>
<dbReference type="EMBL" id="SLWL01000016">
    <property type="protein sequence ID" value="TCO10009.1"/>
    <property type="molecule type" value="Genomic_DNA"/>
</dbReference>
<comment type="subunit">
    <text evidence="2 10">Homodimer.</text>
</comment>
<dbReference type="NCBIfam" id="TIGR00442">
    <property type="entry name" value="hisS"/>
    <property type="match status" value="1"/>
</dbReference>
<evidence type="ECO:0000256" key="6">
    <source>
        <dbReference type="ARBA" id="ARBA00022840"/>
    </source>
</evidence>
<evidence type="ECO:0000256" key="9">
    <source>
        <dbReference type="ARBA" id="ARBA00047639"/>
    </source>
</evidence>
<evidence type="ECO:0000256" key="1">
    <source>
        <dbReference type="ARBA" id="ARBA00008226"/>
    </source>
</evidence>
<comment type="caution">
    <text evidence="14">The sequence shown here is derived from an EMBL/GenBank/DDBJ whole genome shotgun (WGS) entry which is preliminary data.</text>
</comment>
<keyword evidence="3 10" id="KW-0963">Cytoplasm</keyword>
<dbReference type="HAMAP" id="MF_00127">
    <property type="entry name" value="His_tRNA_synth"/>
    <property type="match status" value="1"/>
</dbReference>
<dbReference type="InterPro" id="IPR015807">
    <property type="entry name" value="His-tRNA-ligase"/>
</dbReference>
<evidence type="ECO:0000313" key="15">
    <source>
        <dbReference type="Proteomes" id="UP000294881"/>
    </source>
</evidence>
<feature type="binding site" evidence="11">
    <location>
        <position position="156"/>
    </location>
    <ligand>
        <name>L-histidine</name>
        <dbReference type="ChEBI" id="CHEBI:57595"/>
    </ligand>
</feature>
<dbReference type="GO" id="GO:0004821">
    <property type="term" value="F:histidine-tRNA ligase activity"/>
    <property type="evidence" value="ECO:0007669"/>
    <property type="project" value="UniProtKB-UniRule"/>
</dbReference>
<dbReference type="AlphaFoldDB" id="A0A4R2GLS8"/>
<feature type="binding site" evidence="11">
    <location>
        <position position="321"/>
    </location>
    <ligand>
        <name>L-histidine</name>
        <dbReference type="ChEBI" id="CHEBI:57595"/>
    </ligand>
</feature>
<comment type="catalytic activity">
    <reaction evidence="9 10">
        <text>tRNA(His) + L-histidine + ATP = L-histidyl-tRNA(His) + AMP + diphosphate + H(+)</text>
        <dbReference type="Rhea" id="RHEA:17313"/>
        <dbReference type="Rhea" id="RHEA-COMP:9665"/>
        <dbReference type="Rhea" id="RHEA-COMP:9689"/>
        <dbReference type="ChEBI" id="CHEBI:15378"/>
        <dbReference type="ChEBI" id="CHEBI:30616"/>
        <dbReference type="ChEBI" id="CHEBI:33019"/>
        <dbReference type="ChEBI" id="CHEBI:57595"/>
        <dbReference type="ChEBI" id="CHEBI:78442"/>
        <dbReference type="ChEBI" id="CHEBI:78527"/>
        <dbReference type="ChEBI" id="CHEBI:456215"/>
        <dbReference type="EC" id="6.1.1.21"/>
    </reaction>
</comment>
<evidence type="ECO:0000256" key="10">
    <source>
        <dbReference type="HAMAP-Rule" id="MF_00127"/>
    </source>
</evidence>
<evidence type="ECO:0000259" key="13">
    <source>
        <dbReference type="PROSITE" id="PS50862"/>
    </source>
</evidence>
<keyword evidence="6 10" id="KW-0067">ATP-binding</keyword>
<evidence type="ECO:0000256" key="8">
    <source>
        <dbReference type="ARBA" id="ARBA00023146"/>
    </source>
</evidence>
<dbReference type="InterPro" id="IPR045864">
    <property type="entry name" value="aa-tRNA-synth_II/BPL/LPL"/>
</dbReference>
<feature type="domain" description="Aminoacyl-transfer RNA synthetases class-II family profile" evidence="13">
    <location>
        <begin position="50"/>
        <end position="398"/>
    </location>
</feature>
<dbReference type="Gene3D" id="3.40.50.800">
    <property type="entry name" value="Anticodon-binding domain"/>
    <property type="match status" value="1"/>
</dbReference>
<dbReference type="SUPFAM" id="SSF55681">
    <property type="entry name" value="Class II aaRS and biotin synthetases"/>
    <property type="match status" value="1"/>
</dbReference>
<dbReference type="CDD" id="cd00773">
    <property type="entry name" value="HisRS-like_core"/>
    <property type="match status" value="1"/>
</dbReference>
<dbReference type="InterPro" id="IPR036621">
    <property type="entry name" value="Anticodon-bd_dom_sf"/>
</dbReference>
<comment type="subcellular location">
    <subcellularLocation>
        <location evidence="10">Cytoplasm</location>
    </subcellularLocation>
</comment>
<dbReference type="PIRSF" id="PIRSF001549">
    <property type="entry name" value="His-tRNA_synth"/>
    <property type="match status" value="1"/>
</dbReference>
<dbReference type="EC" id="6.1.1.21" evidence="10"/>
<protein>
    <recommendedName>
        <fullName evidence="10">Histidine--tRNA ligase</fullName>
        <ecNumber evidence="10">6.1.1.21</ecNumber>
    </recommendedName>
    <alternativeName>
        <fullName evidence="10">Histidyl-tRNA synthetase</fullName>
        <shortName evidence="10">HisRS</shortName>
    </alternativeName>
</protein>
<evidence type="ECO:0000256" key="5">
    <source>
        <dbReference type="ARBA" id="ARBA00022741"/>
    </source>
</evidence>
<dbReference type="GO" id="GO:0005524">
    <property type="term" value="F:ATP binding"/>
    <property type="evidence" value="ECO:0007669"/>
    <property type="project" value="UniProtKB-UniRule"/>
</dbReference>
<keyword evidence="8 10" id="KW-0030">Aminoacyl-tRNA synthetase</keyword>
<dbReference type="InterPro" id="IPR041715">
    <property type="entry name" value="HisRS-like_core"/>
</dbReference>
<organism evidence="14 15">
    <name type="scientific">Camelimonas lactis</name>
    <dbReference type="NCBI Taxonomy" id="659006"/>
    <lineage>
        <taxon>Bacteria</taxon>
        <taxon>Pseudomonadati</taxon>
        <taxon>Pseudomonadota</taxon>
        <taxon>Alphaproteobacteria</taxon>
        <taxon>Hyphomicrobiales</taxon>
        <taxon>Chelatococcaceae</taxon>
        <taxon>Camelimonas</taxon>
    </lineage>
</organism>
<gene>
    <name evidence="10" type="primary">hisS</name>
    <name evidence="14" type="ORF">EV666_11643</name>
</gene>
<dbReference type="InterPro" id="IPR004154">
    <property type="entry name" value="Anticodon-bd"/>
</dbReference>
<feature type="binding site" evidence="11">
    <location>
        <begin position="108"/>
        <end position="110"/>
    </location>
    <ligand>
        <name>L-histidine</name>
        <dbReference type="ChEBI" id="CHEBI:57595"/>
    </ligand>
</feature>
<name>A0A4R2GLS8_9HYPH</name>
<dbReference type="PANTHER" id="PTHR11476:SF7">
    <property type="entry name" value="HISTIDINE--TRNA LIGASE"/>
    <property type="match status" value="1"/>
</dbReference>
<dbReference type="PANTHER" id="PTHR11476">
    <property type="entry name" value="HISTIDYL-TRNA SYNTHETASE"/>
    <property type="match status" value="1"/>
</dbReference>
<evidence type="ECO:0000256" key="7">
    <source>
        <dbReference type="ARBA" id="ARBA00022917"/>
    </source>
</evidence>
<dbReference type="Pfam" id="PF13393">
    <property type="entry name" value="tRNA-synt_His"/>
    <property type="match status" value="1"/>
</dbReference>
<evidence type="ECO:0000256" key="11">
    <source>
        <dbReference type="PIRSR" id="PIRSR001549-1"/>
    </source>
</evidence>
<evidence type="ECO:0000313" key="14">
    <source>
        <dbReference type="EMBL" id="TCO10009.1"/>
    </source>
</evidence>
<sequence length="515" mass="55847">MSENDQTRSDAGMAAASQEQPKDKAPQRPKARLARGFVDRGPAELAASARMLEKIRETYEFYGFDAVETPFIEYTDALGKFLPDQDRPNEGVFSFQDDDEQWLSLRYDLTAPLARFVAEHFDSLPKPYKSYRAGWVFRNEKPGPGRFRQFMQFDADIVGAASVTADAEVCMMAADTLDALGLAGKYVIKINNRKVLDGVMEAIGIGGEDNAGRRLTVLRAMDKLDKVGVDGVRDLLGKGRMDPSGDFTRGAELTPEAADQVLAVLGAREDSNAATVANMARAFAGTATGREGCAELAEIAGLLSAAGYDDGRVIIDPSVVRGLEYYTGPVFEAELTFEVKDEKGRPVRFGSVGGGGRYDGLVGRFRGEDVPATGFSIGVSRLMAALLAVKSPVVAVEPPMGPVVVLVLDRDRLGDYQAMVGRLRAAGVRAELYMGQAGMQAQVKYADKRGSVCVVIQGSNEKEKGEVTIKDLRLGASIRQIKDRETYLAKQAEAQFAAPEADLVAAVNRVRDRYR</sequence>
<dbReference type="SUPFAM" id="SSF52954">
    <property type="entry name" value="Class II aaRS ABD-related"/>
    <property type="match status" value="1"/>
</dbReference>
<keyword evidence="4 10" id="KW-0436">Ligase</keyword>
<keyword evidence="15" id="KW-1185">Reference proteome</keyword>
<evidence type="ECO:0000256" key="12">
    <source>
        <dbReference type="SAM" id="MobiDB-lite"/>
    </source>
</evidence>
<dbReference type="GO" id="GO:0006427">
    <property type="term" value="P:histidyl-tRNA aminoacylation"/>
    <property type="evidence" value="ECO:0007669"/>
    <property type="project" value="UniProtKB-UniRule"/>
</dbReference>
<feature type="binding site" evidence="11">
    <location>
        <begin position="325"/>
        <end position="326"/>
    </location>
    <ligand>
        <name>L-histidine</name>
        <dbReference type="ChEBI" id="CHEBI:57595"/>
    </ligand>
</feature>